<dbReference type="PRINTS" id="PR00987">
    <property type="entry name" value="TRNASYNTHGLU"/>
</dbReference>
<dbReference type="EMBL" id="CAFBIY010000031">
    <property type="protein sequence ID" value="CAB4848883.1"/>
    <property type="molecule type" value="Genomic_DNA"/>
</dbReference>
<dbReference type="AlphaFoldDB" id="A0A6J7BYP2"/>
<keyword evidence="1" id="KW-0436">Ligase</keyword>
<dbReference type="NCBIfam" id="TIGR03838">
    <property type="entry name" value="queuosine_YadB"/>
    <property type="match status" value="1"/>
</dbReference>
<keyword evidence="3" id="KW-0547">Nucleotide-binding</keyword>
<evidence type="ECO:0000313" key="11">
    <source>
        <dbReference type="EMBL" id="CAB4848883.1"/>
    </source>
</evidence>
<dbReference type="SUPFAM" id="SSF52374">
    <property type="entry name" value="Nucleotidylyl transferase"/>
    <property type="match status" value="1"/>
</dbReference>
<dbReference type="InterPro" id="IPR049940">
    <property type="entry name" value="GluQ/Sye"/>
</dbReference>
<evidence type="ECO:0000256" key="3">
    <source>
        <dbReference type="ARBA" id="ARBA00022741"/>
    </source>
</evidence>
<dbReference type="PANTHER" id="PTHR43311:SF1">
    <property type="entry name" value="GLUTAMYL-Q TRNA(ASP) SYNTHETASE"/>
    <property type="match status" value="1"/>
</dbReference>
<evidence type="ECO:0000313" key="10">
    <source>
        <dbReference type="EMBL" id="CAB4806098.1"/>
    </source>
</evidence>
<dbReference type="GO" id="GO:0005829">
    <property type="term" value="C:cytosol"/>
    <property type="evidence" value="ECO:0007669"/>
    <property type="project" value="TreeGrafter"/>
</dbReference>
<sequence>MRGRFAPSPTGALHLGNLRTALVSWLQARSGGGEWLVRMEDLDRVTSSRHHEAEQLRDLAALGMVPDGEVVRQSERFDLYRQAIAALRAIDRVYDCFCSRREIREAAQAPHGELPDGAYPGTCRTLTATVRSQYLAEGRRPALRLRTEGERFEVHDLIAGRFEGGVDDVVLQRNDGVPAYNLAVVIDDAAQDVTDVVRGDDLLSSTPRQMLLQQLLGLPHPRHAHVPLVLAPDGTRLAKRHGAVTLGDLAQRNITPAQVVARLGESLGLCGRDDVVTAHDLLVSFRIEAVPTAPWWLATTDL</sequence>
<feature type="domain" description="Glutamyl/glutaminyl-tRNA synthetase class Ib catalytic" evidence="7">
    <location>
        <begin position="2"/>
        <end position="298"/>
    </location>
</feature>
<dbReference type="Pfam" id="PF00749">
    <property type="entry name" value="tRNA-synt_1c"/>
    <property type="match status" value="1"/>
</dbReference>
<dbReference type="NCBIfam" id="NF004315">
    <property type="entry name" value="PRK05710.1-4"/>
    <property type="match status" value="1"/>
</dbReference>
<dbReference type="EMBL" id="CAEZYF010000003">
    <property type="protein sequence ID" value="CAB4710612.1"/>
    <property type="molecule type" value="Genomic_DNA"/>
</dbReference>
<dbReference type="InterPro" id="IPR022380">
    <property type="entry name" value="Glu-Q_tRNA(Asp)_Synthase"/>
</dbReference>
<evidence type="ECO:0000256" key="5">
    <source>
        <dbReference type="ARBA" id="ARBA00022840"/>
    </source>
</evidence>
<dbReference type="EMBL" id="CAFBMT010000003">
    <property type="protein sequence ID" value="CAB4918278.1"/>
    <property type="molecule type" value="Genomic_DNA"/>
</dbReference>
<dbReference type="InterPro" id="IPR014729">
    <property type="entry name" value="Rossmann-like_a/b/a_fold"/>
</dbReference>
<evidence type="ECO:0000256" key="2">
    <source>
        <dbReference type="ARBA" id="ARBA00022723"/>
    </source>
</evidence>
<dbReference type="PANTHER" id="PTHR43311">
    <property type="entry name" value="GLUTAMATE--TRNA LIGASE"/>
    <property type="match status" value="1"/>
</dbReference>
<proteinExistence type="inferred from homology"/>
<evidence type="ECO:0000313" key="9">
    <source>
        <dbReference type="EMBL" id="CAB4710612.1"/>
    </source>
</evidence>
<dbReference type="EMBL" id="CAFAAV010000020">
    <property type="protein sequence ID" value="CAB4806098.1"/>
    <property type="molecule type" value="Genomic_DNA"/>
</dbReference>
<keyword evidence="6" id="KW-0030">Aminoacyl-tRNA synthetase</keyword>
<evidence type="ECO:0000256" key="1">
    <source>
        <dbReference type="ARBA" id="ARBA00022598"/>
    </source>
</evidence>
<dbReference type="InterPro" id="IPR020058">
    <property type="entry name" value="Glu/Gln-tRNA-synth_Ib_cat-dom"/>
</dbReference>
<dbReference type="PROSITE" id="PS00178">
    <property type="entry name" value="AA_TRNA_LIGASE_I"/>
    <property type="match status" value="1"/>
</dbReference>
<protein>
    <submittedName>
        <fullName evidence="11">Unannotated protein</fullName>
    </submittedName>
</protein>
<dbReference type="InterPro" id="IPR001412">
    <property type="entry name" value="aa-tRNA-synth_I_CS"/>
</dbReference>
<dbReference type="GO" id="GO:0008270">
    <property type="term" value="F:zinc ion binding"/>
    <property type="evidence" value="ECO:0007669"/>
    <property type="project" value="InterPro"/>
</dbReference>
<dbReference type="GO" id="GO:0006424">
    <property type="term" value="P:glutamyl-tRNA aminoacylation"/>
    <property type="evidence" value="ECO:0007669"/>
    <property type="project" value="InterPro"/>
</dbReference>
<keyword evidence="5" id="KW-0067">ATP-binding</keyword>
<dbReference type="EMBL" id="CAESGF010000003">
    <property type="protein sequence ID" value="CAB4362858.1"/>
    <property type="molecule type" value="Genomic_DNA"/>
</dbReference>
<dbReference type="NCBIfam" id="NF004314">
    <property type="entry name" value="PRK05710.1-3"/>
    <property type="match status" value="1"/>
</dbReference>
<keyword evidence="2" id="KW-0479">Metal-binding</keyword>
<dbReference type="GO" id="GO:0004818">
    <property type="term" value="F:glutamate-tRNA ligase activity"/>
    <property type="evidence" value="ECO:0007669"/>
    <property type="project" value="TreeGrafter"/>
</dbReference>
<organism evidence="11">
    <name type="scientific">freshwater metagenome</name>
    <dbReference type="NCBI Taxonomy" id="449393"/>
    <lineage>
        <taxon>unclassified sequences</taxon>
        <taxon>metagenomes</taxon>
        <taxon>ecological metagenomes</taxon>
    </lineage>
</organism>
<dbReference type="HAMAP" id="MF_01428">
    <property type="entry name" value="Glu_Q_tRNA_synth"/>
    <property type="match status" value="1"/>
</dbReference>
<evidence type="ECO:0000259" key="7">
    <source>
        <dbReference type="Pfam" id="PF00749"/>
    </source>
</evidence>
<reference evidence="11" key="1">
    <citation type="submission" date="2020-05" db="EMBL/GenBank/DDBJ databases">
        <authorList>
            <person name="Chiriac C."/>
            <person name="Salcher M."/>
            <person name="Ghai R."/>
            <person name="Kavagutti S V."/>
        </authorList>
    </citation>
    <scope>NUCLEOTIDE SEQUENCE</scope>
</reference>
<keyword evidence="4" id="KW-0862">Zinc</keyword>
<evidence type="ECO:0000256" key="6">
    <source>
        <dbReference type="ARBA" id="ARBA00023146"/>
    </source>
</evidence>
<dbReference type="EMBL" id="CAFBOL010000033">
    <property type="protein sequence ID" value="CAB4990474.1"/>
    <property type="molecule type" value="Genomic_DNA"/>
</dbReference>
<accession>A0A6J7BYP2</accession>
<evidence type="ECO:0000313" key="8">
    <source>
        <dbReference type="EMBL" id="CAB4362858.1"/>
    </source>
</evidence>
<dbReference type="GO" id="GO:0005524">
    <property type="term" value="F:ATP binding"/>
    <property type="evidence" value="ECO:0007669"/>
    <property type="project" value="UniProtKB-KW"/>
</dbReference>
<dbReference type="GO" id="GO:0006400">
    <property type="term" value="P:tRNA modification"/>
    <property type="evidence" value="ECO:0007669"/>
    <property type="project" value="InterPro"/>
</dbReference>
<evidence type="ECO:0000313" key="13">
    <source>
        <dbReference type="EMBL" id="CAB4990474.1"/>
    </source>
</evidence>
<gene>
    <name evidence="9" type="ORF">UFOPK2656_00646</name>
    <name evidence="10" type="ORF">UFOPK3099_00423</name>
    <name evidence="11" type="ORF">UFOPK3267_00805</name>
    <name evidence="12" type="ORF">UFOPK3651_00684</name>
    <name evidence="13" type="ORF">UFOPK3931_01435</name>
    <name evidence="8" type="ORF">UFOPK4189_00644</name>
</gene>
<evidence type="ECO:0000313" key="12">
    <source>
        <dbReference type="EMBL" id="CAB4918278.1"/>
    </source>
</evidence>
<dbReference type="Gene3D" id="3.40.50.620">
    <property type="entry name" value="HUPs"/>
    <property type="match status" value="1"/>
</dbReference>
<dbReference type="InterPro" id="IPR000924">
    <property type="entry name" value="Glu/Gln-tRNA-synth"/>
</dbReference>
<name>A0A6J7BYP2_9ZZZZ</name>
<evidence type="ECO:0000256" key="4">
    <source>
        <dbReference type="ARBA" id="ARBA00022833"/>
    </source>
</evidence>